<dbReference type="RefSeq" id="WP_323078033.1">
    <property type="nucleotide sequence ID" value="NZ_CBCSKM010000001.1"/>
</dbReference>
<feature type="transmembrane region" description="Helical" evidence="1">
    <location>
        <begin position="107"/>
        <end position="129"/>
    </location>
</feature>
<sequence length="212" mass="23167">MNKSEFLANLRAHLSVLPPEEQNELLEDYEAHFAFGLESGRTEQEIVLELGDPAELAKEAIGNRYVPQEHVYWFGGAEPAATPGAAVSTTPPTGVYDNEAGVRRRSVFASVMVYIGLVFINLIVVPLLISCWAVVVSLAASSAAGILSPLLLGLEYLWHGEIFTAKIFASVAYVGLGMLLAVVTRYAYKGMLWLSIAYLRWNVRIAKGDHQA</sequence>
<keyword evidence="1" id="KW-0472">Membrane</keyword>
<dbReference type="EMBL" id="JAYERP010000001">
    <property type="protein sequence ID" value="MEA3571464.1"/>
    <property type="molecule type" value="Genomic_DNA"/>
</dbReference>
<keyword evidence="1" id="KW-1133">Transmembrane helix</keyword>
<proteinExistence type="predicted"/>
<dbReference type="Pfam" id="PF22564">
    <property type="entry name" value="HAAS"/>
    <property type="match status" value="1"/>
</dbReference>
<feature type="transmembrane region" description="Helical" evidence="1">
    <location>
        <begin position="135"/>
        <end position="158"/>
    </location>
</feature>
<gene>
    <name evidence="2" type="ORF">U9M73_16040</name>
</gene>
<protein>
    <submittedName>
        <fullName evidence="2">DUF1700 domain-containing protein</fullName>
    </submittedName>
</protein>
<evidence type="ECO:0000256" key="1">
    <source>
        <dbReference type="SAM" id="Phobius"/>
    </source>
</evidence>
<keyword evidence="1" id="KW-0812">Transmembrane</keyword>
<evidence type="ECO:0000313" key="3">
    <source>
        <dbReference type="Proteomes" id="UP001292216"/>
    </source>
</evidence>
<keyword evidence="3" id="KW-1185">Reference proteome</keyword>
<dbReference type="Proteomes" id="UP001292216">
    <property type="component" value="Unassembled WGS sequence"/>
</dbReference>
<accession>A0ABU5PNE4</accession>
<evidence type="ECO:0000313" key="2">
    <source>
        <dbReference type="EMBL" id="MEA3571464.1"/>
    </source>
</evidence>
<organism evidence="2 3">
    <name type="scientific">Paenibacillus phoenicis</name>
    <dbReference type="NCBI Taxonomy" id="554117"/>
    <lineage>
        <taxon>Bacteria</taxon>
        <taxon>Bacillati</taxon>
        <taxon>Bacillota</taxon>
        <taxon>Bacilli</taxon>
        <taxon>Bacillales</taxon>
        <taxon>Paenibacillaceae</taxon>
        <taxon>Paenibacillus</taxon>
    </lineage>
</organism>
<reference evidence="2 3" key="1">
    <citation type="submission" date="2023-12" db="EMBL/GenBank/DDBJ databases">
        <title>Whole genome sequencing of Paenibacillus phoenicis isolated from the Phoenix Mars Lander spacecraft assembly facility.</title>
        <authorList>
            <person name="Garcia A."/>
            <person name="Venkateswaran K."/>
        </authorList>
    </citation>
    <scope>NUCLEOTIDE SEQUENCE [LARGE SCALE GENOMIC DNA]</scope>
    <source>
        <strain evidence="2 3">3PO2SA</strain>
    </source>
</reference>
<feature type="transmembrane region" description="Helical" evidence="1">
    <location>
        <begin position="167"/>
        <end position="188"/>
    </location>
</feature>
<name>A0ABU5PNE4_9BACL</name>
<comment type="caution">
    <text evidence="2">The sequence shown here is derived from an EMBL/GenBank/DDBJ whole genome shotgun (WGS) entry which is preliminary data.</text>
</comment>